<accession>A0A9W7B0Z2</accession>
<evidence type="ECO:0008006" key="3">
    <source>
        <dbReference type="Google" id="ProtNLM"/>
    </source>
</evidence>
<name>A0A9W7B0Z2_9STRA</name>
<dbReference type="SUPFAM" id="SSF56219">
    <property type="entry name" value="DNase I-like"/>
    <property type="match status" value="1"/>
</dbReference>
<dbReference type="InterPro" id="IPR036691">
    <property type="entry name" value="Endo/exonu/phosph_ase_sf"/>
</dbReference>
<proteinExistence type="predicted"/>
<evidence type="ECO:0000313" key="1">
    <source>
        <dbReference type="EMBL" id="GMH81897.1"/>
    </source>
</evidence>
<comment type="caution">
    <text evidence="1">The sequence shown here is derived from an EMBL/GenBank/DDBJ whole genome shotgun (WGS) entry which is preliminary data.</text>
</comment>
<gene>
    <name evidence="1" type="ORF">TL16_g09079</name>
</gene>
<evidence type="ECO:0000313" key="2">
    <source>
        <dbReference type="Proteomes" id="UP001162640"/>
    </source>
</evidence>
<dbReference type="Proteomes" id="UP001162640">
    <property type="component" value="Unassembled WGS sequence"/>
</dbReference>
<dbReference type="AlphaFoldDB" id="A0A9W7B0Z2"/>
<sequence>MTGCEFAPTVALKREGGDKTIMFSSVHVQASVEDMDEWYASAAEIINAAGTDTEQAISIIGGDFNHNVSSVSKLPDDWGISEPLTMLSDGTSQHQDGWMGSFDQIFHSSKSDYKVTTRALVKGFMPKNVEGFEQGGETVERSKFKSMKDNTELWFDESEEFEGGEKIVTMSSPVSEAMSDHVLVVSVIYI</sequence>
<organism evidence="1 2">
    <name type="scientific">Triparma laevis f. inornata</name>
    <dbReference type="NCBI Taxonomy" id="1714386"/>
    <lineage>
        <taxon>Eukaryota</taxon>
        <taxon>Sar</taxon>
        <taxon>Stramenopiles</taxon>
        <taxon>Ochrophyta</taxon>
        <taxon>Bolidophyceae</taxon>
        <taxon>Parmales</taxon>
        <taxon>Triparmaceae</taxon>
        <taxon>Triparma</taxon>
    </lineage>
</organism>
<reference evidence="2" key="1">
    <citation type="journal article" date="2023" name="Commun. Biol.">
        <title>Genome analysis of Parmales, the sister group of diatoms, reveals the evolutionary specialization of diatoms from phago-mixotrophs to photoautotrophs.</title>
        <authorList>
            <person name="Ban H."/>
            <person name="Sato S."/>
            <person name="Yoshikawa S."/>
            <person name="Yamada K."/>
            <person name="Nakamura Y."/>
            <person name="Ichinomiya M."/>
            <person name="Sato N."/>
            <person name="Blanc-Mathieu R."/>
            <person name="Endo H."/>
            <person name="Kuwata A."/>
            <person name="Ogata H."/>
        </authorList>
    </citation>
    <scope>NUCLEOTIDE SEQUENCE [LARGE SCALE GENOMIC DNA]</scope>
</reference>
<dbReference type="EMBL" id="BLQM01000306">
    <property type="protein sequence ID" value="GMH81897.1"/>
    <property type="molecule type" value="Genomic_DNA"/>
</dbReference>
<protein>
    <recommendedName>
        <fullName evidence="3">Endonuclease/exonuclease/phosphatase domain-containing protein</fullName>
    </recommendedName>
</protein>
<dbReference type="Gene3D" id="3.60.10.10">
    <property type="entry name" value="Endonuclease/exonuclease/phosphatase"/>
    <property type="match status" value="1"/>
</dbReference>